<evidence type="ECO:0000313" key="6">
    <source>
        <dbReference type="EMBL" id="NNJ24931.1"/>
    </source>
</evidence>
<comment type="similarity">
    <text evidence="4">Belongs to the flavoredoxin family.</text>
</comment>
<reference evidence="6 7" key="1">
    <citation type="journal article" date="2020" name="Syst. Appl. Microbiol.">
        <title>Alienimonas chondri sp. nov., a novel planctomycete isolated from the biofilm of the red alga Chondrus crispus.</title>
        <authorList>
            <person name="Vitorino I."/>
            <person name="Albuquerque L."/>
            <person name="Wiegand S."/>
            <person name="Kallscheuer N."/>
            <person name="da Costa M.S."/>
            <person name="Lobo-da-Cunha A."/>
            <person name="Jogler C."/>
            <person name="Lage O.M."/>
        </authorList>
    </citation>
    <scope>NUCLEOTIDE SEQUENCE [LARGE SCALE GENOMIC DNA]</scope>
    <source>
        <strain evidence="6 7">LzC2</strain>
    </source>
</reference>
<comment type="caution">
    <text evidence="6">The sequence shown here is derived from an EMBL/GenBank/DDBJ whole genome shotgun (WGS) entry which is preliminary data.</text>
</comment>
<evidence type="ECO:0000313" key="7">
    <source>
        <dbReference type="Proteomes" id="UP000609651"/>
    </source>
</evidence>
<evidence type="ECO:0000259" key="5">
    <source>
        <dbReference type="SMART" id="SM00903"/>
    </source>
</evidence>
<comment type="cofactor">
    <cofactor evidence="1">
        <name>FMN</name>
        <dbReference type="ChEBI" id="CHEBI:58210"/>
    </cofactor>
</comment>
<evidence type="ECO:0000256" key="4">
    <source>
        <dbReference type="ARBA" id="ARBA00038054"/>
    </source>
</evidence>
<dbReference type="Pfam" id="PF01613">
    <property type="entry name" value="Flavin_Reduct"/>
    <property type="match status" value="1"/>
</dbReference>
<keyword evidence="7" id="KW-1185">Reference proteome</keyword>
<dbReference type="InterPro" id="IPR002563">
    <property type="entry name" value="Flavin_Rdtase-like_dom"/>
</dbReference>
<keyword evidence="3" id="KW-0288">FMN</keyword>
<evidence type="ECO:0000256" key="2">
    <source>
        <dbReference type="ARBA" id="ARBA00022630"/>
    </source>
</evidence>
<dbReference type="RefSeq" id="WP_171184400.1">
    <property type="nucleotide sequence ID" value="NZ_WTPX01000020.1"/>
</dbReference>
<keyword evidence="2" id="KW-0285">Flavoprotein</keyword>
<dbReference type="SUPFAM" id="SSF50475">
    <property type="entry name" value="FMN-binding split barrel"/>
    <property type="match status" value="1"/>
</dbReference>
<gene>
    <name evidence="6" type="ORF">LzC2_09930</name>
</gene>
<dbReference type="Proteomes" id="UP000609651">
    <property type="component" value="Unassembled WGS sequence"/>
</dbReference>
<dbReference type="EMBL" id="WTPX01000020">
    <property type="protein sequence ID" value="NNJ24931.1"/>
    <property type="molecule type" value="Genomic_DNA"/>
</dbReference>
<protein>
    <recommendedName>
        <fullName evidence="5">Flavin reductase like domain-containing protein</fullName>
    </recommendedName>
</protein>
<accession>A0ABX1VD12</accession>
<name>A0ABX1VD12_9PLAN</name>
<dbReference type="InterPro" id="IPR012349">
    <property type="entry name" value="Split_barrel_FMN-bd"/>
</dbReference>
<organism evidence="6 7">
    <name type="scientific">Alienimonas chondri</name>
    <dbReference type="NCBI Taxonomy" id="2681879"/>
    <lineage>
        <taxon>Bacteria</taxon>
        <taxon>Pseudomonadati</taxon>
        <taxon>Planctomycetota</taxon>
        <taxon>Planctomycetia</taxon>
        <taxon>Planctomycetales</taxon>
        <taxon>Planctomycetaceae</taxon>
        <taxon>Alienimonas</taxon>
    </lineage>
</organism>
<sequence length="216" mass="22658">MSSPAQPATVPFDLRSLTAAEVYALLTHAVAPRPVAWVSTLSKDGRPNLAPYSYFNVGGQNPPSVVFAPNTTGDGGEKDTLRNIRETGEYVINIASREQAAAMAATAVDLPHGKSEWDAVGLESVPSQSVTPSRVRGCPFALECRLHQIVSHGEGPGAANYVIGEVTVAHVDRSFLNAAGEATSLDSAVCGGVGRLGGDWYVDARGEALFQLGRPD</sequence>
<evidence type="ECO:0000256" key="3">
    <source>
        <dbReference type="ARBA" id="ARBA00022643"/>
    </source>
</evidence>
<dbReference type="PANTHER" id="PTHR33798:SF5">
    <property type="entry name" value="FLAVIN REDUCTASE LIKE DOMAIN-CONTAINING PROTEIN"/>
    <property type="match status" value="1"/>
</dbReference>
<dbReference type="SMART" id="SM00903">
    <property type="entry name" value="Flavin_Reduct"/>
    <property type="match status" value="1"/>
</dbReference>
<dbReference type="Gene3D" id="2.30.110.10">
    <property type="entry name" value="Electron Transport, Fmn-binding Protein, Chain A"/>
    <property type="match status" value="1"/>
</dbReference>
<evidence type="ECO:0000256" key="1">
    <source>
        <dbReference type="ARBA" id="ARBA00001917"/>
    </source>
</evidence>
<feature type="domain" description="Flavin reductase like" evidence="5">
    <location>
        <begin position="30"/>
        <end position="177"/>
    </location>
</feature>
<proteinExistence type="inferred from homology"/>
<dbReference type="PANTHER" id="PTHR33798">
    <property type="entry name" value="FLAVOPROTEIN OXYGENASE"/>
    <property type="match status" value="1"/>
</dbReference>